<evidence type="ECO:0000256" key="1">
    <source>
        <dbReference type="SAM" id="MobiDB-lite"/>
    </source>
</evidence>
<dbReference type="EMBL" id="AJ579650">
    <property type="protein sequence ID" value="CAE22478.1"/>
    <property type="molecule type" value="Genomic_RNA"/>
</dbReference>
<proteinExistence type="predicted"/>
<feature type="region of interest" description="Disordered" evidence="1">
    <location>
        <begin position="66"/>
        <end position="161"/>
    </location>
</feature>
<feature type="compositionally biased region" description="Pro residues" evidence="1">
    <location>
        <begin position="266"/>
        <end position="278"/>
    </location>
</feature>
<organism evidence="2">
    <name type="scientific">Streptoalloteichus tenebrarius (strain ATCC 17920 / DSM 40477 / JCM 4838 / CBS 697.72 / NBRC 16177 / NCIMB 11028 / NRRL B-12390 / A12253. 1 / ISP 5477)</name>
    <name type="common">Streptomyces tenebrarius</name>
    <dbReference type="NCBI Taxonomy" id="1933"/>
    <lineage>
        <taxon>Bacteria</taxon>
        <taxon>Bacillati</taxon>
        <taxon>Actinomycetota</taxon>
        <taxon>Actinomycetes</taxon>
        <taxon>Pseudonocardiales</taxon>
        <taxon>Pseudonocardiaceae</taxon>
        <taxon>Streptoalloteichus</taxon>
    </lineage>
</organism>
<evidence type="ECO:0000313" key="2">
    <source>
        <dbReference type="EMBL" id="CAE22478.1"/>
    </source>
</evidence>
<name>Q70IX6_STRSD</name>
<feature type="region of interest" description="Disordered" evidence="1">
    <location>
        <begin position="253"/>
        <end position="311"/>
    </location>
</feature>
<reference evidence="2" key="1">
    <citation type="journal article" date="2004" name="FEMS Microbiol. Lett.">
        <title>Isolation and characterization of the tobramycin biosynthetic gene cluster from Streptomyces tenebrarius.</title>
        <authorList>
            <person name="Kharel M.K."/>
            <person name="Basnet D.B."/>
            <person name="Lee H.C."/>
            <person name="Liou K."/>
            <person name="Woo J.S."/>
            <person name="Kim B.-G."/>
            <person name="Sohng J.K."/>
        </authorList>
    </citation>
    <scope>NUCLEOTIDE SEQUENCE</scope>
    <source>
        <strain evidence="2">ATCC 17920</strain>
    </source>
</reference>
<feature type="compositionally biased region" description="Basic and acidic residues" evidence="1">
    <location>
        <begin position="128"/>
        <end position="144"/>
    </location>
</feature>
<protein>
    <submittedName>
        <fullName evidence="2">Uncharacterized protein</fullName>
    </submittedName>
</protein>
<accession>Q70IX6</accession>
<dbReference type="AlphaFoldDB" id="Q70IX6"/>
<sequence>MITIHAVDTKIRPLKESSHFPHRAAGTRREEAHAFLSLLPGGASGRAISAARRRGGAGATVSLRRALGRRPASPGGVAQGAEGDGVPQLGHRRNAVLPRGPRRAGQDVGRPRRQLQLVHPPLLADTALEPHEARRQQRHPDHGRAEHRRVAVPADGRAGRVAGDERLRQGLRPEAGQVGAAVAQPPELLGQGIGRRQPPRLVAVVEPEVTNRATGHLPMHPHLVQGHRLDRREQGPLLGLVEQVGLVDEPLRALDHPTHPRHAPGVPQPPSGRTPAPPSTRDTSPAPPPHDHSSHGCRPPLPARRAGAREA</sequence>